<reference evidence="5" key="3">
    <citation type="submission" date="2015-06" db="UniProtKB">
        <authorList>
            <consortium name="EnsemblMetazoa"/>
        </authorList>
    </citation>
    <scope>IDENTIFICATION</scope>
</reference>
<evidence type="ECO:0000313" key="5">
    <source>
        <dbReference type="EnsemblMetazoa" id="CapteP186880"/>
    </source>
</evidence>
<reference evidence="4 6" key="2">
    <citation type="journal article" date="2013" name="Nature">
        <title>Insights into bilaterian evolution from three spiralian genomes.</title>
        <authorList>
            <person name="Simakov O."/>
            <person name="Marletaz F."/>
            <person name="Cho S.J."/>
            <person name="Edsinger-Gonzales E."/>
            <person name="Havlak P."/>
            <person name="Hellsten U."/>
            <person name="Kuo D.H."/>
            <person name="Larsson T."/>
            <person name="Lv J."/>
            <person name="Arendt D."/>
            <person name="Savage R."/>
            <person name="Osoegawa K."/>
            <person name="de Jong P."/>
            <person name="Grimwood J."/>
            <person name="Chapman J.A."/>
            <person name="Shapiro H."/>
            <person name="Aerts A."/>
            <person name="Otillar R.P."/>
            <person name="Terry A.Y."/>
            <person name="Boore J.L."/>
            <person name="Grigoriev I.V."/>
            <person name="Lindberg D.R."/>
            <person name="Seaver E.C."/>
            <person name="Weisblat D.A."/>
            <person name="Putnam N.H."/>
            <person name="Rokhsar D.S."/>
        </authorList>
    </citation>
    <scope>NUCLEOTIDE SEQUENCE</scope>
    <source>
        <strain evidence="4 6">I ESC-2004</strain>
    </source>
</reference>
<dbReference type="PANTHER" id="PTHR22803">
    <property type="entry name" value="MANNOSE, PHOSPHOLIPASE, LECTIN RECEPTOR RELATED"/>
    <property type="match status" value="1"/>
</dbReference>
<evidence type="ECO:0000259" key="3">
    <source>
        <dbReference type="PROSITE" id="PS50041"/>
    </source>
</evidence>
<accession>R7TDN6</accession>
<name>R7TDN6_CAPTE</name>
<sequence>MIFQDTIQAIVTGTLHQQAYLGLIKEDGKWKWIDGSEPGPEEEDIVDWQDGYPNEEEGADCAYIGATMGGWLNSGCEGKKRSICKRRNDVYDMCDIDNNWHPYDSHCYKYYAESRDWYAANEACIRENGHLIMLETESKYHILSEVIECTDYERGIWIGLSDRNTSESYKWVDGSTVSTANWVDGQPPEDDENNAGDHCVESSPIESFKWRTDRCSAENNYICQRAQSNGTCYPGWLDYSSGACYQMFGDSDVIPAMTWSDADKYCGKIAEGGMLAKISDSTKQEALKKIREIVEDSGFDKYRIGLVDKWTDNTMQWSDQTPTDRYNYWGDTDVDNVDDRWDCGYFRTSGNEAKWRIGYCFDKMPFVCEIPVHRDPTDVAPVPEQWECQEGWLVDQVKGNCYYLSDDEDIVKYDQLSSKCSSLDAEPAIIEDEDDQTFVSDIIRTKTYLPLEYDSNCQCFHWYDGKSPSFENWDVNGQEHENDNRVAYLVDGDRIGSWAAGHPSKERPYLCKKSAIKTTSPPSTAAPPTPPNSEECGSGWYHDPMGGSCYLINHDKLTWEEARENCKDVDADLASITGTNDQSYIT</sequence>
<feature type="domain" description="C-type lectin" evidence="3">
    <location>
        <begin position="103"/>
        <end position="224"/>
    </location>
</feature>
<feature type="domain" description="C-type lectin" evidence="3">
    <location>
        <begin position="4"/>
        <end position="85"/>
    </location>
</feature>
<dbReference type="CDD" id="cd00037">
    <property type="entry name" value="CLECT"/>
    <property type="match status" value="4"/>
</dbReference>
<dbReference type="Pfam" id="PF00059">
    <property type="entry name" value="Lectin_C"/>
    <property type="match status" value="4"/>
</dbReference>
<dbReference type="OrthoDB" id="6285323at2759"/>
<keyword evidence="1" id="KW-1015">Disulfide bond</keyword>
<dbReference type="SUPFAM" id="SSF56436">
    <property type="entry name" value="C-type lectin-like"/>
    <property type="match status" value="5"/>
</dbReference>
<dbReference type="HOGENOM" id="CLU_482817_0_0_1"/>
<reference evidence="6" key="1">
    <citation type="submission" date="2012-12" db="EMBL/GenBank/DDBJ databases">
        <authorList>
            <person name="Hellsten U."/>
            <person name="Grimwood J."/>
            <person name="Chapman J.A."/>
            <person name="Shapiro H."/>
            <person name="Aerts A."/>
            <person name="Otillar R.P."/>
            <person name="Terry A.Y."/>
            <person name="Boore J.L."/>
            <person name="Simakov O."/>
            <person name="Marletaz F."/>
            <person name="Cho S.-J."/>
            <person name="Edsinger-Gonzales E."/>
            <person name="Havlak P."/>
            <person name="Kuo D.-H."/>
            <person name="Larsson T."/>
            <person name="Lv J."/>
            <person name="Arendt D."/>
            <person name="Savage R."/>
            <person name="Osoegawa K."/>
            <person name="de Jong P."/>
            <person name="Lindberg D.R."/>
            <person name="Seaver E.C."/>
            <person name="Weisblat D.A."/>
            <person name="Putnam N.H."/>
            <person name="Grigoriev I.V."/>
            <person name="Rokhsar D.S."/>
        </authorList>
    </citation>
    <scope>NUCLEOTIDE SEQUENCE</scope>
    <source>
        <strain evidence="6">I ESC-2004</strain>
    </source>
</reference>
<evidence type="ECO:0000256" key="2">
    <source>
        <dbReference type="SAM" id="MobiDB-lite"/>
    </source>
</evidence>
<evidence type="ECO:0000313" key="6">
    <source>
        <dbReference type="Proteomes" id="UP000014760"/>
    </source>
</evidence>
<dbReference type="STRING" id="283909.R7TDN6"/>
<dbReference type="Gene3D" id="3.10.100.10">
    <property type="entry name" value="Mannose-Binding Protein A, subunit A"/>
    <property type="match status" value="5"/>
</dbReference>
<dbReference type="AlphaFoldDB" id="R7TDN6"/>
<protein>
    <recommendedName>
        <fullName evidence="3">C-type lectin domain-containing protein</fullName>
    </recommendedName>
</protein>
<feature type="domain" description="C-type lectin" evidence="3">
    <location>
        <begin position="397"/>
        <end position="512"/>
    </location>
</feature>
<dbReference type="SMART" id="SM00034">
    <property type="entry name" value="CLECT"/>
    <property type="match status" value="3"/>
</dbReference>
<dbReference type="Proteomes" id="UP000014760">
    <property type="component" value="Unassembled WGS sequence"/>
</dbReference>
<dbReference type="PROSITE" id="PS50041">
    <property type="entry name" value="C_TYPE_LECTIN_2"/>
    <property type="match status" value="4"/>
</dbReference>
<evidence type="ECO:0000313" key="4">
    <source>
        <dbReference type="EMBL" id="ELT89181.1"/>
    </source>
</evidence>
<feature type="region of interest" description="Disordered" evidence="2">
    <location>
        <begin position="517"/>
        <end position="538"/>
    </location>
</feature>
<organism evidence="4">
    <name type="scientific">Capitella teleta</name>
    <name type="common">Polychaete worm</name>
    <dbReference type="NCBI Taxonomy" id="283909"/>
    <lineage>
        <taxon>Eukaryota</taxon>
        <taxon>Metazoa</taxon>
        <taxon>Spiralia</taxon>
        <taxon>Lophotrochozoa</taxon>
        <taxon>Annelida</taxon>
        <taxon>Polychaeta</taxon>
        <taxon>Sedentaria</taxon>
        <taxon>Scolecida</taxon>
        <taxon>Capitellidae</taxon>
        <taxon>Capitella</taxon>
    </lineage>
</organism>
<keyword evidence="6" id="KW-1185">Reference proteome</keyword>
<dbReference type="InterPro" id="IPR050111">
    <property type="entry name" value="C-type_lectin/snaclec_domain"/>
</dbReference>
<dbReference type="OMA" id="DNETQWV"/>
<feature type="domain" description="C-type lectin" evidence="3">
    <location>
        <begin position="240"/>
        <end position="369"/>
    </location>
</feature>
<proteinExistence type="predicted"/>
<evidence type="ECO:0000256" key="1">
    <source>
        <dbReference type="ARBA" id="ARBA00023157"/>
    </source>
</evidence>
<dbReference type="InterPro" id="IPR018378">
    <property type="entry name" value="C-type_lectin_CS"/>
</dbReference>
<dbReference type="InterPro" id="IPR001304">
    <property type="entry name" value="C-type_lectin-like"/>
</dbReference>
<dbReference type="EMBL" id="AMQN01032893">
    <property type="status" value="NOT_ANNOTATED_CDS"/>
    <property type="molecule type" value="Genomic_DNA"/>
</dbReference>
<gene>
    <name evidence="4" type="ORF">CAPTEDRAFT_186880</name>
</gene>
<dbReference type="InterPro" id="IPR016186">
    <property type="entry name" value="C-type_lectin-like/link_sf"/>
</dbReference>
<dbReference type="PROSITE" id="PS00615">
    <property type="entry name" value="C_TYPE_LECTIN_1"/>
    <property type="match status" value="1"/>
</dbReference>
<dbReference type="EnsemblMetazoa" id="CapteT186880">
    <property type="protein sequence ID" value="CapteP186880"/>
    <property type="gene ID" value="CapteG186880"/>
</dbReference>
<feature type="non-terminal residue" evidence="4">
    <location>
        <position position="586"/>
    </location>
</feature>
<dbReference type="EMBL" id="KB311493">
    <property type="protein sequence ID" value="ELT89181.1"/>
    <property type="molecule type" value="Genomic_DNA"/>
</dbReference>
<dbReference type="InterPro" id="IPR016187">
    <property type="entry name" value="CTDL_fold"/>
</dbReference>